<dbReference type="InterPro" id="IPR039069">
    <property type="entry name" value="CE7"/>
</dbReference>
<proteinExistence type="predicted"/>
<dbReference type="RefSeq" id="WP_114290044.1">
    <property type="nucleotide sequence ID" value="NZ_JAYEVN010000013.1"/>
</dbReference>
<name>A0A369AYZ4_9ENTE</name>
<comment type="caution">
    <text evidence="4">The sequence shown here is derived from an EMBL/GenBank/DDBJ whole genome shotgun (WGS) entry which is preliminary data.</text>
</comment>
<feature type="domain" description="Acetyl xylan esterase" evidence="3">
    <location>
        <begin position="3"/>
        <end position="291"/>
    </location>
</feature>
<dbReference type="OrthoDB" id="9770528at2"/>
<evidence type="ECO:0000313" key="4">
    <source>
        <dbReference type="EMBL" id="RSU01036.1"/>
    </source>
</evidence>
<feature type="active site" description="Charge relay system" evidence="1">
    <location>
        <position position="247"/>
    </location>
</feature>
<dbReference type="GO" id="GO:0052689">
    <property type="term" value="F:carboxylic ester hydrolase activity"/>
    <property type="evidence" value="ECO:0007669"/>
    <property type="project" value="TreeGrafter"/>
</dbReference>
<dbReference type="PANTHER" id="PTHR40111:SF1">
    <property type="entry name" value="CEPHALOSPORIN-C DEACETYLASE"/>
    <property type="match status" value="1"/>
</dbReference>
<feature type="active site" description="Nucleophile" evidence="1">
    <location>
        <position position="161"/>
    </location>
</feature>
<organism evidence="4 5">
    <name type="scientific">Vagococcus fluvialis</name>
    <dbReference type="NCBI Taxonomy" id="2738"/>
    <lineage>
        <taxon>Bacteria</taxon>
        <taxon>Bacillati</taxon>
        <taxon>Bacillota</taxon>
        <taxon>Bacilli</taxon>
        <taxon>Lactobacillales</taxon>
        <taxon>Enterococcaceae</taxon>
        <taxon>Vagococcus</taxon>
    </lineage>
</organism>
<dbReference type="Gene3D" id="3.40.50.1820">
    <property type="entry name" value="alpha/beta hydrolase"/>
    <property type="match status" value="1"/>
</dbReference>
<dbReference type="Proteomes" id="UP000288197">
    <property type="component" value="Unassembled WGS sequence"/>
</dbReference>
<gene>
    <name evidence="4" type="ORF">CBF32_09230</name>
</gene>
<dbReference type="AlphaFoldDB" id="A0A369AYZ4"/>
<dbReference type="PANTHER" id="PTHR40111">
    <property type="entry name" value="CEPHALOSPORIN-C DEACETYLASE"/>
    <property type="match status" value="1"/>
</dbReference>
<evidence type="ECO:0000259" key="3">
    <source>
        <dbReference type="Pfam" id="PF05448"/>
    </source>
</evidence>
<accession>A0A369AYZ4</accession>
<protein>
    <recommendedName>
        <fullName evidence="3">Acetyl xylan esterase domain-containing protein</fullName>
    </recommendedName>
</protein>
<dbReference type="EMBL" id="NGJX01000009">
    <property type="protein sequence ID" value="RSU01036.1"/>
    <property type="molecule type" value="Genomic_DNA"/>
</dbReference>
<keyword evidence="5" id="KW-1185">Reference proteome</keyword>
<feature type="active site" description="Charge relay system" evidence="1">
    <location>
        <position position="276"/>
    </location>
</feature>
<dbReference type="InterPro" id="IPR029058">
    <property type="entry name" value="AB_hydrolase_fold"/>
</dbReference>
<evidence type="ECO:0000256" key="1">
    <source>
        <dbReference type="PIRSR" id="PIRSR639069-1"/>
    </source>
</evidence>
<dbReference type="GO" id="GO:0005976">
    <property type="term" value="P:polysaccharide metabolic process"/>
    <property type="evidence" value="ECO:0007669"/>
    <property type="project" value="TreeGrafter"/>
</dbReference>
<feature type="binding site" evidence="2">
    <location>
        <position position="71"/>
    </location>
    <ligand>
        <name>substrate</name>
    </ligand>
</feature>
<dbReference type="SUPFAM" id="SSF53474">
    <property type="entry name" value="alpha/beta-Hydrolases"/>
    <property type="match status" value="1"/>
</dbReference>
<dbReference type="Pfam" id="PF05448">
    <property type="entry name" value="AXE1"/>
    <property type="match status" value="1"/>
</dbReference>
<sequence length="300" mass="34695">MDKYKSYWLHQLELSKEIPLEIERKEIEFPSQLMRVYEVSYRSLYQETIYGWLIEPKGKTNYPLVIDFIGYMNHLESPLQFTQWLNAGCGVLVTDSRGQGGRTKDSHPYSTHHEERLMACGFLEKNDFYLRRLYWDALRLIDVSQELPLVDKNHVFIHGTSQGGGIGLFANSLTPHKIRYGFYDVPSHSHLTHRVEKGTGSYKGIHDFLKEKPDKQVLVEECLAYFDIKNFVSEIENPLLVSVGEADPICPKEDFFESYKRITAPKELDIYKAPGHGGGGFKHIEKILTYLLREIDGETK</sequence>
<reference evidence="4 5" key="1">
    <citation type="submission" date="2017-05" db="EMBL/GenBank/DDBJ databases">
        <title>Vagococcus spp. assemblies.</title>
        <authorList>
            <person name="Gulvik C.A."/>
        </authorList>
    </citation>
    <scope>NUCLEOTIDE SEQUENCE [LARGE SCALE GENOMIC DNA]</scope>
    <source>
        <strain evidence="4 5">NCFB 2497</strain>
    </source>
</reference>
<evidence type="ECO:0000256" key="2">
    <source>
        <dbReference type="PIRSR" id="PIRSR639069-2"/>
    </source>
</evidence>
<dbReference type="GeneID" id="63146924"/>
<dbReference type="InterPro" id="IPR008391">
    <property type="entry name" value="AXE1_dom"/>
</dbReference>
<evidence type="ECO:0000313" key="5">
    <source>
        <dbReference type="Proteomes" id="UP000288197"/>
    </source>
</evidence>